<dbReference type="AlphaFoldDB" id="A0A4V1IWP2"/>
<sequence length="948" mass="103142">MQTTTPAVSLAAATVSRRTHQVPAGVREWQNGGMLAQARNETTPTTTATTHLSDASELPCVASHSNVDQHTMHPDVPAGRERRLGVSSTRSTEELRLQRTPQRSTSLSRRQPQSRPIDASLASQLLPQRMMLNDEVVQKSRTYPPTLLPYNGSASNAEVRGRPHKVPNDAQMPLSKDEHLQPKVSSTTTPQTAAAASAQHMNQHLSPMSEHLSGLYAPPFMSIESLLLRNLHKHQKQTELGHKPKNAQAGARLHKPLRNVLMADDVALAGTSSDSKTLPPGPAPVLPPRSSSLTDTLTARIVPIRRKHIKRTGRVEHTRFASVDHHVLRIDTSEAVTSGTAGGSQQTMPQDAPRLVRTHERSQSHTTMRDIQSLNRPRDTLVPPAMPASQLKAGQHGRLQEITLPIMSPLSPLLNDHRLGVGNTKVAASGAGAAAGTTILPEAYKVASPVHDDGLKRDNSRPVHESTSSVAQGNTGPVPVVVTAAAETAALGKSQHGQGVEQNEGSPRDLTCLDYYYEDEDEEDETQGAYSDSEIDDLRQASIRRISALMPRFSLPDSMTMASPDAMAKNTSAYWMDMTTRDNVPRPNETHVANLTGLTRVLPSLLLDVPPLPMHMSALDSLYEVQSNGSARSTSQPSPGLVASKAFWRQSLAVDSQRLSLRPAAAAATAAHLSAARSAADHQQPDMTAATTIASVTAHTLTSEMYRADDDDAPATPPVPSLSALSPRRLQYVDPGLPSPVPNVPLDAQSFMKHCVWLDECMRRKSRIRRSRPRFLFSKVANALRAGINDGRFDFDAEWTAPGGVKSPPPQRITPWDSVAPVMRIRSLRRSRSIGDDWLLQELSSGSSSTVTAVDSEPMQSRQISPLQSSSRPPAKHSATSTRTKSPRDAVHRKPRSSSNSSKKSSKPDRRKEAVKTAELKVLEALGLNANYRRNDQPRQRSRRKGTS</sequence>
<feature type="compositionally biased region" description="Polar residues" evidence="1">
    <location>
        <begin position="335"/>
        <end position="349"/>
    </location>
</feature>
<evidence type="ECO:0000313" key="3">
    <source>
        <dbReference type="Proteomes" id="UP000271241"/>
    </source>
</evidence>
<dbReference type="EMBL" id="KZ992621">
    <property type="protein sequence ID" value="RKP08249.1"/>
    <property type="molecule type" value="Genomic_DNA"/>
</dbReference>
<dbReference type="Proteomes" id="UP000271241">
    <property type="component" value="Unassembled WGS sequence"/>
</dbReference>
<feature type="region of interest" description="Disordered" evidence="1">
    <location>
        <begin position="335"/>
        <end position="372"/>
    </location>
</feature>
<feature type="region of interest" description="Disordered" evidence="1">
    <location>
        <begin position="847"/>
        <end position="948"/>
    </location>
</feature>
<reference evidence="3" key="1">
    <citation type="journal article" date="2018" name="Nat. Microbiol.">
        <title>Leveraging single-cell genomics to expand the fungal tree of life.</title>
        <authorList>
            <person name="Ahrendt S.R."/>
            <person name="Quandt C.A."/>
            <person name="Ciobanu D."/>
            <person name="Clum A."/>
            <person name="Salamov A."/>
            <person name="Andreopoulos B."/>
            <person name="Cheng J.F."/>
            <person name="Woyke T."/>
            <person name="Pelin A."/>
            <person name="Henrissat B."/>
            <person name="Reynolds N.K."/>
            <person name="Benny G.L."/>
            <person name="Smith M.E."/>
            <person name="James T.Y."/>
            <person name="Grigoriev I.V."/>
        </authorList>
    </citation>
    <scope>NUCLEOTIDE SEQUENCE [LARGE SCALE GENOMIC DNA]</scope>
    <source>
        <strain evidence="3">RSA 1356</strain>
    </source>
</reference>
<feature type="compositionally biased region" description="Polar residues" evidence="1">
    <location>
        <begin position="99"/>
        <end position="114"/>
    </location>
</feature>
<evidence type="ECO:0000256" key="1">
    <source>
        <dbReference type="SAM" id="MobiDB-lite"/>
    </source>
</evidence>
<feature type="compositionally biased region" description="Basic and acidic residues" evidence="1">
    <location>
        <begin position="70"/>
        <end position="84"/>
    </location>
</feature>
<feature type="region of interest" description="Disordered" evidence="1">
    <location>
        <begin position="271"/>
        <end position="292"/>
    </location>
</feature>
<feature type="compositionally biased region" description="Basic and acidic residues" evidence="1">
    <location>
        <begin position="906"/>
        <end position="922"/>
    </location>
</feature>
<gene>
    <name evidence="2" type="ORF">THASP1DRAFT_29945</name>
</gene>
<name>A0A4V1IWP2_9FUNG</name>
<evidence type="ECO:0000313" key="2">
    <source>
        <dbReference type="EMBL" id="RKP08249.1"/>
    </source>
</evidence>
<organism evidence="2 3">
    <name type="scientific">Thamnocephalis sphaerospora</name>
    <dbReference type="NCBI Taxonomy" id="78915"/>
    <lineage>
        <taxon>Eukaryota</taxon>
        <taxon>Fungi</taxon>
        <taxon>Fungi incertae sedis</taxon>
        <taxon>Zoopagomycota</taxon>
        <taxon>Zoopagomycotina</taxon>
        <taxon>Zoopagomycetes</taxon>
        <taxon>Zoopagales</taxon>
        <taxon>Sigmoideomycetaceae</taxon>
        <taxon>Thamnocephalis</taxon>
    </lineage>
</organism>
<feature type="region of interest" description="Disordered" evidence="1">
    <location>
        <begin position="143"/>
        <end position="184"/>
    </location>
</feature>
<feature type="compositionally biased region" description="Polar residues" evidence="1">
    <location>
        <begin position="465"/>
        <end position="475"/>
    </location>
</feature>
<feature type="compositionally biased region" description="Basic and acidic residues" evidence="1">
    <location>
        <begin position="450"/>
        <end position="464"/>
    </location>
</feature>
<keyword evidence="3" id="KW-1185">Reference proteome</keyword>
<feature type="region of interest" description="Disordered" evidence="1">
    <location>
        <begin position="29"/>
        <end position="117"/>
    </location>
</feature>
<accession>A0A4V1IWP2</accession>
<feature type="compositionally biased region" description="Polar residues" evidence="1">
    <location>
        <begin position="847"/>
        <end position="884"/>
    </location>
</feature>
<protein>
    <submittedName>
        <fullName evidence="2">Uncharacterized protein</fullName>
    </submittedName>
</protein>
<proteinExistence type="predicted"/>
<feature type="region of interest" description="Disordered" evidence="1">
    <location>
        <begin position="450"/>
        <end position="477"/>
    </location>
</feature>